<reference evidence="1 2" key="1">
    <citation type="journal article" date="2007" name="Int. J. Syst. Evol. Microbiol.">
        <title>Chryseobacterium flavum sp. nov., isolated from polluted soil.</title>
        <authorList>
            <person name="Zhou Y."/>
            <person name="Dong J."/>
            <person name="Wang X."/>
            <person name="Huang X."/>
            <person name="Zhang K.Y."/>
            <person name="Zhang Y.Q."/>
            <person name="Guo Y.F."/>
            <person name="Lai R."/>
            <person name="Li W.J."/>
        </authorList>
    </citation>
    <scope>NUCLEOTIDE SEQUENCE [LARGE SCALE GENOMIC DNA]</scope>
    <source>
        <strain evidence="1 2">KCTC 12877</strain>
    </source>
</reference>
<dbReference type="RefSeq" id="WP_115957218.1">
    <property type="nucleotide sequence ID" value="NZ_CBCRVL010000001.1"/>
</dbReference>
<evidence type="ECO:0000313" key="2">
    <source>
        <dbReference type="Proteomes" id="UP000256769"/>
    </source>
</evidence>
<keyword evidence="2" id="KW-1185">Reference proteome</keyword>
<organism evidence="1 2">
    <name type="scientific">Chryseobacterium flavum</name>
    <dbReference type="NCBI Taxonomy" id="415851"/>
    <lineage>
        <taxon>Bacteria</taxon>
        <taxon>Pseudomonadati</taxon>
        <taxon>Bacteroidota</taxon>
        <taxon>Flavobacteriia</taxon>
        <taxon>Flavobacteriales</taxon>
        <taxon>Weeksellaceae</taxon>
        <taxon>Chryseobacterium group</taxon>
        <taxon>Chryseobacterium</taxon>
    </lineage>
</organism>
<dbReference type="Proteomes" id="UP000256769">
    <property type="component" value="Unassembled WGS sequence"/>
</dbReference>
<dbReference type="OrthoDB" id="1241134at2"/>
<evidence type="ECO:0008006" key="3">
    <source>
        <dbReference type="Google" id="ProtNLM"/>
    </source>
</evidence>
<comment type="caution">
    <text evidence="1">The sequence shown here is derived from an EMBL/GenBank/DDBJ whole genome shotgun (WGS) entry which is preliminary data.</text>
</comment>
<dbReference type="PROSITE" id="PS51257">
    <property type="entry name" value="PROKAR_LIPOPROTEIN"/>
    <property type="match status" value="1"/>
</dbReference>
<accession>A0A3D9CR82</accession>
<sequence length="244" mass="28322">MKLIALFLISLFLLQSCIVNSEIVYHKDASSTSVTDIDNRGFMTEMKAMTPDSLQQDEFSEMEKLPDTWTNIYELEKREGRLKTKSPDSIKIMKKIFLKSKKENNEHSGLAFKLERFTPDDYLALKNFIKEEKLPLDQNIFNKWDGKTLIINTENFNLKNLEEALRSKSPEDGTANTAGMVGMFFKSIETSLKFENKIKSVTGKHDWLKQIDDYSVRIEYDVKAMYDQEAKFKKADKEIIIVTE</sequence>
<dbReference type="AlphaFoldDB" id="A0A3D9CR82"/>
<protein>
    <recommendedName>
        <fullName evidence="3">Lipoprotein</fullName>
    </recommendedName>
</protein>
<proteinExistence type="predicted"/>
<name>A0A3D9CR82_9FLAO</name>
<gene>
    <name evidence="1" type="ORF">DRF59_04470</name>
</gene>
<evidence type="ECO:0000313" key="1">
    <source>
        <dbReference type="EMBL" id="REC68306.1"/>
    </source>
</evidence>
<dbReference type="EMBL" id="QNUE01000003">
    <property type="protein sequence ID" value="REC68306.1"/>
    <property type="molecule type" value="Genomic_DNA"/>
</dbReference>